<dbReference type="CDD" id="cd04301">
    <property type="entry name" value="NAT_SF"/>
    <property type="match status" value="1"/>
</dbReference>
<name>A0A2T3W689_9DEIO</name>
<protein>
    <submittedName>
        <fullName evidence="2">GNAT family N-acetyltransferase</fullName>
    </submittedName>
</protein>
<sequence length="195" mass="21626">MSLTVSAVQGPEALALIGELARLRTQVFRDYPYLYDGHPDYEEAYLRRYLAAPDLLLVLAHDGERVVGASSALPLSQEDPGMLAPFQRSGPDPATVLYLGESVVPPDSRGRGLGHAFFDEREAHARRLGLAFTAFCAVVRPDDHPARPAAYRPLNAFWTARGYQERPELTTHLSWPEVGQGGETEHLMRFWVRGG</sequence>
<keyword evidence="3" id="KW-1185">Reference proteome</keyword>
<dbReference type="RefSeq" id="WP_107138489.1">
    <property type="nucleotide sequence ID" value="NZ_PYSV01000012.1"/>
</dbReference>
<dbReference type="EMBL" id="PYSV01000012">
    <property type="protein sequence ID" value="PTA67405.1"/>
    <property type="molecule type" value="Genomic_DNA"/>
</dbReference>
<dbReference type="PROSITE" id="PS51186">
    <property type="entry name" value="GNAT"/>
    <property type="match status" value="1"/>
</dbReference>
<comment type="caution">
    <text evidence="2">The sequence shown here is derived from an EMBL/GenBank/DDBJ whole genome shotgun (WGS) entry which is preliminary data.</text>
</comment>
<dbReference type="InterPro" id="IPR016181">
    <property type="entry name" value="Acyl_CoA_acyltransferase"/>
</dbReference>
<evidence type="ECO:0000313" key="3">
    <source>
        <dbReference type="Proteomes" id="UP000240317"/>
    </source>
</evidence>
<feature type="domain" description="N-acetyltransferase" evidence="1">
    <location>
        <begin position="15"/>
        <end position="193"/>
    </location>
</feature>
<dbReference type="SUPFAM" id="SSF55729">
    <property type="entry name" value="Acyl-CoA N-acyltransferases (Nat)"/>
    <property type="match status" value="1"/>
</dbReference>
<dbReference type="OrthoDB" id="187903at2"/>
<dbReference type="Proteomes" id="UP000240317">
    <property type="component" value="Unassembled WGS sequence"/>
</dbReference>
<dbReference type="GO" id="GO:0016747">
    <property type="term" value="F:acyltransferase activity, transferring groups other than amino-acyl groups"/>
    <property type="evidence" value="ECO:0007669"/>
    <property type="project" value="InterPro"/>
</dbReference>
<organism evidence="2 3">
    <name type="scientific">Deinococcus arcticus</name>
    <dbReference type="NCBI Taxonomy" id="2136176"/>
    <lineage>
        <taxon>Bacteria</taxon>
        <taxon>Thermotogati</taxon>
        <taxon>Deinococcota</taxon>
        <taxon>Deinococci</taxon>
        <taxon>Deinococcales</taxon>
        <taxon>Deinococcaceae</taxon>
        <taxon>Deinococcus</taxon>
    </lineage>
</organism>
<keyword evidence="2" id="KW-0808">Transferase</keyword>
<evidence type="ECO:0000259" key="1">
    <source>
        <dbReference type="PROSITE" id="PS51186"/>
    </source>
</evidence>
<evidence type="ECO:0000313" key="2">
    <source>
        <dbReference type="EMBL" id="PTA67405.1"/>
    </source>
</evidence>
<proteinExistence type="predicted"/>
<dbReference type="AlphaFoldDB" id="A0A2T3W689"/>
<dbReference type="Gene3D" id="3.40.630.30">
    <property type="match status" value="1"/>
</dbReference>
<reference evidence="2 3" key="1">
    <citation type="submission" date="2018-03" db="EMBL/GenBank/DDBJ databases">
        <title>Draft genome of Deinococcus sp. OD32.</title>
        <authorList>
            <person name="Wang X.-P."/>
            <person name="Du Z.-J."/>
        </authorList>
    </citation>
    <scope>NUCLEOTIDE SEQUENCE [LARGE SCALE GENOMIC DNA]</scope>
    <source>
        <strain evidence="2 3">OD32</strain>
    </source>
</reference>
<dbReference type="Pfam" id="PF00583">
    <property type="entry name" value="Acetyltransf_1"/>
    <property type="match status" value="1"/>
</dbReference>
<dbReference type="InterPro" id="IPR000182">
    <property type="entry name" value="GNAT_dom"/>
</dbReference>
<gene>
    <name evidence="2" type="ORF">C8263_12600</name>
</gene>
<accession>A0A2T3W689</accession>